<dbReference type="EMBL" id="JACSPZ010000003">
    <property type="protein sequence ID" value="MBD8036793.1"/>
    <property type="molecule type" value="Genomic_DNA"/>
</dbReference>
<evidence type="ECO:0000256" key="2">
    <source>
        <dbReference type="SAM" id="MobiDB-lite"/>
    </source>
</evidence>
<feature type="transmembrane region" description="Helical" evidence="3">
    <location>
        <begin position="410"/>
        <end position="429"/>
    </location>
</feature>
<feature type="transmembrane region" description="Helical" evidence="3">
    <location>
        <begin position="204"/>
        <end position="221"/>
    </location>
</feature>
<organism evidence="4 5">
    <name type="scientific">Solibacillus faecavium</name>
    <dbReference type="NCBI Taxonomy" id="2762221"/>
    <lineage>
        <taxon>Bacteria</taxon>
        <taxon>Bacillati</taxon>
        <taxon>Bacillota</taxon>
        <taxon>Bacilli</taxon>
        <taxon>Bacillales</taxon>
        <taxon>Caryophanaceae</taxon>
        <taxon>Solibacillus</taxon>
    </lineage>
</organism>
<comment type="caution">
    <text evidence="4">The sequence shown here is derived from an EMBL/GenBank/DDBJ whole genome shotgun (WGS) entry which is preliminary data.</text>
</comment>
<feature type="compositionally biased region" description="Basic and acidic residues" evidence="2">
    <location>
        <begin position="70"/>
        <end position="83"/>
    </location>
</feature>
<protein>
    <submittedName>
        <fullName evidence="4">DUF2339 domain-containing protein</fullName>
    </submittedName>
</protein>
<proteinExistence type="predicted"/>
<keyword evidence="5" id="KW-1185">Reference proteome</keyword>
<feature type="transmembrane region" description="Helical" evidence="3">
    <location>
        <begin position="306"/>
        <end position="324"/>
    </location>
</feature>
<feature type="coiled-coil region" evidence="1">
    <location>
        <begin position="4"/>
        <end position="31"/>
    </location>
</feature>
<feature type="transmembrane region" description="Helical" evidence="3">
    <location>
        <begin position="496"/>
        <end position="516"/>
    </location>
</feature>
<feature type="transmembrane region" description="Helical" evidence="3">
    <location>
        <begin position="227"/>
        <end position="245"/>
    </location>
</feature>
<feature type="transmembrane region" description="Helical" evidence="3">
    <location>
        <begin position="252"/>
        <end position="270"/>
    </location>
</feature>
<keyword evidence="3" id="KW-0472">Membrane</keyword>
<dbReference type="Pfam" id="PF10101">
    <property type="entry name" value="DUF2339"/>
    <property type="match status" value="1"/>
</dbReference>
<feature type="transmembrane region" description="Helical" evidence="3">
    <location>
        <begin position="152"/>
        <end position="172"/>
    </location>
</feature>
<keyword evidence="3" id="KW-0812">Transmembrane</keyword>
<evidence type="ECO:0000313" key="5">
    <source>
        <dbReference type="Proteomes" id="UP000619101"/>
    </source>
</evidence>
<feature type="transmembrane region" description="Helical" evidence="3">
    <location>
        <begin position="623"/>
        <end position="642"/>
    </location>
</feature>
<dbReference type="InterPro" id="IPR019286">
    <property type="entry name" value="DUF2339_TM"/>
</dbReference>
<dbReference type="PANTHER" id="PTHR38434:SF1">
    <property type="entry name" value="BLL2549 PROTEIN"/>
    <property type="match status" value="1"/>
</dbReference>
<sequence>MEKESEMLERIGALEQELRTLKAEVQHLKEHTKFEKVVPAQNKMTTSVPAVKAQPKDTLVIKQPVPPKETTPKETEPKKAQRSLEETFTRALPRIFMVILVLGVLWGLKLVSDYGFLSDSVKIIAGFMLSVGLAVCAYWMEKKQKGSRVVALSLYGGAFIVGILVTAAGAIIYDVLSLYVALVLALIYIIYGVFISYLKGNEALTALVVFTSLLLPYLLEYMEFSELIIGIFIVLLFTTVQIVIWKHKQRKALYIGMAFSILALAIVSAFHNEQILFFALAMLTLYCVFLISYLRLYSSNSKRNASMLFTFTIIVLSLINGLLINKDMELLIVLGLMLGALAGSLYIAFKRADKLLIDMFATLSVLTILNIIAQLNISQEVMFLLFVLVSFAGLILAVKHDIIFMKWVKGITFSILAIYVFTFYSVQPFFSMEHVTMVLVIAMLAGLYAMLLRSNREPVENKEWIIGLRDLFPPLLYAAGLLYIWKLDWAYMPMQFTNFLWFSVVAIGFAGIVMVNRAFIGRLLPFLAGGIYGFVWLILLVNTWVDERAIVVAILVRILYIAVLWAIVADLWKRGIIYKNYEAFIARYTEQLTIAGMIISIIWLFNMTHFMNYHDLINWNSAVILNTVSIFVIASLSLFLAAKRSYRNLKLVGIGLLFFGIIKMIFFDLSELDILIRSISFIAIGAIGLFISNKLLGKDKEG</sequence>
<feature type="transmembrane region" description="Helical" evidence="3">
    <location>
        <begin position="91"/>
        <end position="108"/>
    </location>
</feature>
<evidence type="ECO:0000256" key="3">
    <source>
        <dbReference type="SAM" id="Phobius"/>
    </source>
</evidence>
<dbReference type="Proteomes" id="UP000619101">
    <property type="component" value="Unassembled WGS sequence"/>
</dbReference>
<feature type="transmembrane region" description="Helical" evidence="3">
    <location>
        <begin position="592"/>
        <end position="611"/>
    </location>
</feature>
<feature type="transmembrane region" description="Helical" evidence="3">
    <location>
        <begin position="435"/>
        <end position="452"/>
    </location>
</feature>
<feature type="transmembrane region" description="Helical" evidence="3">
    <location>
        <begin position="464"/>
        <end position="484"/>
    </location>
</feature>
<keyword evidence="3" id="KW-1133">Transmembrane helix</keyword>
<feature type="transmembrane region" description="Helical" evidence="3">
    <location>
        <begin position="120"/>
        <end position="140"/>
    </location>
</feature>
<feature type="transmembrane region" description="Helical" evidence="3">
    <location>
        <begin position="649"/>
        <end position="669"/>
    </location>
</feature>
<accession>A0ABR8XXZ2</accession>
<feature type="region of interest" description="Disordered" evidence="2">
    <location>
        <begin position="62"/>
        <end position="83"/>
    </location>
</feature>
<feature type="transmembrane region" description="Helical" evidence="3">
    <location>
        <begin position="178"/>
        <end position="197"/>
    </location>
</feature>
<feature type="transmembrane region" description="Helical" evidence="3">
    <location>
        <begin position="675"/>
        <end position="696"/>
    </location>
</feature>
<feature type="transmembrane region" description="Helical" evidence="3">
    <location>
        <begin position="523"/>
        <end position="544"/>
    </location>
</feature>
<reference evidence="4 5" key="1">
    <citation type="submission" date="2020-08" db="EMBL/GenBank/DDBJ databases">
        <title>A Genomic Blueprint of the Chicken Gut Microbiome.</title>
        <authorList>
            <person name="Gilroy R."/>
            <person name="Ravi A."/>
            <person name="Getino M."/>
            <person name="Pursley I."/>
            <person name="Horton D.L."/>
            <person name="Alikhan N.-F."/>
            <person name="Baker D."/>
            <person name="Gharbi K."/>
            <person name="Hall N."/>
            <person name="Watson M."/>
            <person name="Adriaenssens E.M."/>
            <person name="Foster-Nyarko E."/>
            <person name="Jarju S."/>
            <person name="Secka A."/>
            <person name="Antonio M."/>
            <person name="Oren A."/>
            <person name="Chaudhuri R."/>
            <person name="La Ragione R.M."/>
            <person name="Hildebrand F."/>
            <person name="Pallen M.J."/>
        </authorList>
    </citation>
    <scope>NUCLEOTIDE SEQUENCE [LARGE SCALE GENOMIC DNA]</scope>
    <source>
        <strain evidence="4 5">A46</strain>
    </source>
</reference>
<feature type="transmembrane region" description="Helical" evidence="3">
    <location>
        <begin position="330"/>
        <end position="349"/>
    </location>
</feature>
<feature type="transmembrane region" description="Helical" evidence="3">
    <location>
        <begin position="356"/>
        <end position="375"/>
    </location>
</feature>
<gene>
    <name evidence="4" type="ORF">H9635_08565</name>
</gene>
<feature type="transmembrane region" description="Helical" evidence="3">
    <location>
        <begin position="276"/>
        <end position="294"/>
    </location>
</feature>
<dbReference type="PANTHER" id="PTHR38434">
    <property type="entry name" value="BLL2549 PROTEIN"/>
    <property type="match status" value="1"/>
</dbReference>
<keyword evidence="1" id="KW-0175">Coiled coil</keyword>
<evidence type="ECO:0000256" key="1">
    <source>
        <dbReference type="SAM" id="Coils"/>
    </source>
</evidence>
<dbReference type="RefSeq" id="WP_191699770.1">
    <property type="nucleotide sequence ID" value="NZ_JACSPZ010000003.1"/>
</dbReference>
<feature type="transmembrane region" description="Helical" evidence="3">
    <location>
        <begin position="550"/>
        <end position="572"/>
    </location>
</feature>
<name>A0ABR8XXZ2_9BACL</name>
<evidence type="ECO:0000313" key="4">
    <source>
        <dbReference type="EMBL" id="MBD8036793.1"/>
    </source>
</evidence>
<feature type="transmembrane region" description="Helical" evidence="3">
    <location>
        <begin position="381"/>
        <end position="398"/>
    </location>
</feature>